<dbReference type="AlphaFoldDB" id="G9ZG70"/>
<dbReference type="EMBL" id="AGCM01000101">
    <property type="protein sequence ID" value="EHM53385.1"/>
    <property type="molecule type" value="Genomic_DNA"/>
</dbReference>
<dbReference type="STRING" id="797473.HMPREF9080_01743"/>
<protein>
    <submittedName>
        <fullName evidence="1">Uncharacterized protein</fullName>
    </submittedName>
</protein>
<evidence type="ECO:0000313" key="2">
    <source>
        <dbReference type="Proteomes" id="UP000004750"/>
    </source>
</evidence>
<comment type="caution">
    <text evidence="1">The sequence shown here is derived from an EMBL/GenBank/DDBJ whole genome shotgun (WGS) entry which is preliminary data.</text>
</comment>
<gene>
    <name evidence="1" type="ORF">HMPREF9080_01743</name>
</gene>
<evidence type="ECO:0000313" key="1">
    <source>
        <dbReference type="EMBL" id="EHM53385.1"/>
    </source>
</evidence>
<reference evidence="1 2" key="1">
    <citation type="submission" date="2011-08" db="EMBL/GenBank/DDBJ databases">
        <authorList>
            <person name="Weinstock G."/>
            <person name="Sodergren E."/>
            <person name="Clifton S."/>
            <person name="Fulton L."/>
            <person name="Fulton B."/>
            <person name="Courtney L."/>
            <person name="Fronick C."/>
            <person name="Harrison M."/>
            <person name="Strong C."/>
            <person name="Farmer C."/>
            <person name="Delahaunty K."/>
            <person name="Markovic C."/>
            <person name="Hall O."/>
            <person name="Minx P."/>
            <person name="Tomlinson C."/>
            <person name="Mitreva M."/>
            <person name="Hou S."/>
            <person name="Chen J."/>
            <person name="Wollam A."/>
            <person name="Pepin K.H."/>
            <person name="Johnson M."/>
            <person name="Bhonagiri V."/>
            <person name="Zhang X."/>
            <person name="Suruliraj S."/>
            <person name="Warren W."/>
            <person name="Chinwalla A."/>
            <person name="Mardis E.R."/>
            <person name="Wilson R.K."/>
        </authorList>
    </citation>
    <scope>NUCLEOTIDE SEQUENCE [LARGE SCALE GENOMIC DNA]</scope>
    <source>
        <strain evidence="1 2">F0432</strain>
    </source>
</reference>
<sequence>MMTTGCNPTTRLRPGFFCLVIVCRICQHGNPGTPPGGAA</sequence>
<organism evidence="1 2">
    <name type="scientific">Cardiobacterium valvarum F0432</name>
    <dbReference type="NCBI Taxonomy" id="797473"/>
    <lineage>
        <taxon>Bacteria</taxon>
        <taxon>Pseudomonadati</taxon>
        <taxon>Pseudomonadota</taxon>
        <taxon>Gammaproteobacteria</taxon>
        <taxon>Cardiobacteriales</taxon>
        <taxon>Cardiobacteriaceae</taxon>
        <taxon>Cardiobacterium</taxon>
    </lineage>
</organism>
<accession>G9ZG70</accession>
<proteinExistence type="predicted"/>
<dbReference type="Proteomes" id="UP000004750">
    <property type="component" value="Unassembled WGS sequence"/>
</dbReference>
<dbReference type="HOGENOM" id="CLU_3306698_0_0_6"/>
<name>G9ZG70_9GAMM</name>